<dbReference type="InterPro" id="IPR015943">
    <property type="entry name" value="WD40/YVTN_repeat-like_dom_sf"/>
</dbReference>
<proteinExistence type="predicted"/>
<feature type="chain" id="PRO_5046477977" evidence="1">
    <location>
        <begin position="31"/>
        <end position="383"/>
    </location>
</feature>
<dbReference type="PANTHER" id="PTHR47199:SF2">
    <property type="entry name" value="PHOTOSYSTEM II STABILITY_ASSEMBLY FACTOR HCF136, CHLOROPLASTIC"/>
    <property type="match status" value="1"/>
</dbReference>
<sequence>MARIRPTTPPARRRRAALAAALLATLPATAQEAAPAPVQDPAYLDAERMPRVGRSLLLDAHGAEGVVVAVGERGHVLRSTDGTTWTQAERVPTRSTLTSVTAAGGQWWAAGHDGVILHSADGGRTWTAQRVAPWSPDQADPAEGIPLLDLHFDDAQRGVAVGAYSLRLVTGDGGATWIEAPAAIREDIAPPVAADPAADPVVDADGVDDSWLLDGDDLLLEDDADPHLNAVVRTGDGALVMVGERGSVLRSRDDGASWERLALPYGGSMFGVLAWEGDHILAFGMRGRAFESHDLGDTWREVATGAGASLMGGAALPGGGAVLVGAQGTVAVRAAADAPFRVHTFVTDAGETPTLAAVLPAAEGALLLFGEHGAAAFVPAAAR</sequence>
<keyword evidence="1" id="KW-0732">Signal</keyword>
<protein>
    <submittedName>
        <fullName evidence="2">WD40/YVTN/BNR-like repeat-containing protein</fullName>
    </submittedName>
</protein>
<evidence type="ECO:0000256" key="1">
    <source>
        <dbReference type="SAM" id="SignalP"/>
    </source>
</evidence>
<feature type="signal peptide" evidence="1">
    <location>
        <begin position="1"/>
        <end position="30"/>
    </location>
</feature>
<reference evidence="3" key="1">
    <citation type="journal article" date="2019" name="Int. J. Syst. Evol. Microbiol.">
        <title>The Global Catalogue of Microorganisms (GCM) 10K type strain sequencing project: providing services to taxonomists for standard genome sequencing and annotation.</title>
        <authorList>
            <consortium name="The Broad Institute Genomics Platform"/>
            <consortium name="The Broad Institute Genome Sequencing Center for Infectious Disease"/>
            <person name="Wu L."/>
            <person name="Ma J."/>
        </authorList>
    </citation>
    <scope>NUCLEOTIDE SEQUENCE [LARGE SCALE GENOMIC DNA]</scope>
    <source>
        <strain evidence="3">CGMCC 1.13574</strain>
    </source>
</reference>
<name>A0ABV9NI89_9GAMM</name>
<accession>A0ABV9NI89</accession>
<organism evidence="2 3">
    <name type="scientific">Coralloluteibacterium thermophilum</name>
    <dbReference type="NCBI Taxonomy" id="2707049"/>
    <lineage>
        <taxon>Bacteria</taxon>
        <taxon>Pseudomonadati</taxon>
        <taxon>Pseudomonadota</taxon>
        <taxon>Gammaproteobacteria</taxon>
        <taxon>Lysobacterales</taxon>
        <taxon>Lysobacteraceae</taxon>
        <taxon>Coralloluteibacterium</taxon>
    </lineage>
</organism>
<dbReference type="InterPro" id="IPR036278">
    <property type="entry name" value="Sialidase_sf"/>
</dbReference>
<evidence type="ECO:0000313" key="2">
    <source>
        <dbReference type="EMBL" id="MFC4726743.1"/>
    </source>
</evidence>
<evidence type="ECO:0000313" key="3">
    <source>
        <dbReference type="Proteomes" id="UP001595892"/>
    </source>
</evidence>
<dbReference type="EMBL" id="JBHSGG010000002">
    <property type="protein sequence ID" value="MFC4726743.1"/>
    <property type="molecule type" value="Genomic_DNA"/>
</dbReference>
<comment type="caution">
    <text evidence="2">The sequence shown here is derived from an EMBL/GenBank/DDBJ whole genome shotgun (WGS) entry which is preliminary data.</text>
</comment>
<dbReference type="RefSeq" id="WP_377002677.1">
    <property type="nucleotide sequence ID" value="NZ_JBHSGG010000002.1"/>
</dbReference>
<gene>
    <name evidence="2" type="ORF">ACFO3Q_00935</name>
</gene>
<keyword evidence="3" id="KW-1185">Reference proteome</keyword>
<dbReference type="PANTHER" id="PTHR47199">
    <property type="entry name" value="PHOTOSYSTEM II STABILITY/ASSEMBLY FACTOR HCF136, CHLOROPLASTIC"/>
    <property type="match status" value="1"/>
</dbReference>
<dbReference type="Gene3D" id="2.130.10.10">
    <property type="entry name" value="YVTN repeat-like/Quinoprotein amine dehydrogenase"/>
    <property type="match status" value="2"/>
</dbReference>
<dbReference type="CDD" id="cd15482">
    <property type="entry name" value="Sialidase_non-viral"/>
    <property type="match status" value="1"/>
</dbReference>
<dbReference type="SUPFAM" id="SSF50939">
    <property type="entry name" value="Sialidases"/>
    <property type="match status" value="1"/>
</dbReference>
<dbReference type="Proteomes" id="UP001595892">
    <property type="component" value="Unassembled WGS sequence"/>
</dbReference>